<dbReference type="RefSeq" id="WP_079727017.1">
    <property type="nucleotide sequence ID" value="NZ_FUZP01000001.1"/>
</dbReference>
<dbReference type="Pfam" id="PF03334">
    <property type="entry name" value="PhaG_MnhG_YufB"/>
    <property type="match status" value="1"/>
</dbReference>
<dbReference type="OrthoDB" id="3214257at2"/>
<evidence type="ECO:0000256" key="1">
    <source>
        <dbReference type="ARBA" id="ARBA00008404"/>
    </source>
</evidence>
<evidence type="ECO:0000256" key="2">
    <source>
        <dbReference type="SAM" id="Phobius"/>
    </source>
</evidence>
<dbReference type="PANTHER" id="PTHR34703:SF1">
    <property type="entry name" value="ANTIPORTER SUBUNIT MNHG2-RELATED"/>
    <property type="match status" value="1"/>
</dbReference>
<comment type="similarity">
    <text evidence="1">Belongs to the CPA3 antiporters (TC 2.A.63) subunit G family.</text>
</comment>
<dbReference type="EMBL" id="FUZP01000001">
    <property type="protein sequence ID" value="SKC42693.1"/>
    <property type="molecule type" value="Genomic_DNA"/>
</dbReference>
<dbReference type="STRING" id="123320.SAMN06309945_0855"/>
<name>A0A1T5IUU8_9MICO</name>
<dbReference type="GO" id="GO:0015385">
    <property type="term" value="F:sodium:proton antiporter activity"/>
    <property type="evidence" value="ECO:0007669"/>
    <property type="project" value="TreeGrafter"/>
</dbReference>
<dbReference type="NCBIfam" id="NF009314">
    <property type="entry name" value="PRK12674.1-2"/>
    <property type="match status" value="1"/>
</dbReference>
<keyword evidence="5" id="KW-1185">Reference proteome</keyword>
<dbReference type="InterPro" id="IPR005133">
    <property type="entry name" value="PhaG_MnhG_YufB"/>
</dbReference>
<feature type="signal peptide" evidence="3">
    <location>
        <begin position="1"/>
        <end position="16"/>
    </location>
</feature>
<organism evidence="4 5">
    <name type="scientific">Okibacterium fritillariae</name>
    <dbReference type="NCBI Taxonomy" id="123320"/>
    <lineage>
        <taxon>Bacteria</taxon>
        <taxon>Bacillati</taxon>
        <taxon>Actinomycetota</taxon>
        <taxon>Actinomycetes</taxon>
        <taxon>Micrococcales</taxon>
        <taxon>Microbacteriaceae</taxon>
        <taxon>Okibacterium</taxon>
    </lineage>
</organism>
<accession>A0A1T5IUU8</accession>
<dbReference type="AlphaFoldDB" id="A0A1T5IUU8"/>
<keyword evidence="2" id="KW-0472">Membrane</keyword>
<evidence type="ECO:0000256" key="3">
    <source>
        <dbReference type="SAM" id="SignalP"/>
    </source>
</evidence>
<gene>
    <name evidence="4" type="ORF">SAMN06309945_0855</name>
</gene>
<dbReference type="Proteomes" id="UP000190857">
    <property type="component" value="Unassembled WGS sequence"/>
</dbReference>
<feature type="transmembrane region" description="Helical" evidence="2">
    <location>
        <begin position="97"/>
        <end position="119"/>
    </location>
</feature>
<feature type="transmembrane region" description="Helical" evidence="2">
    <location>
        <begin position="40"/>
        <end position="60"/>
    </location>
</feature>
<evidence type="ECO:0000313" key="5">
    <source>
        <dbReference type="Proteomes" id="UP000190857"/>
    </source>
</evidence>
<keyword evidence="2" id="KW-1133">Transmembrane helix</keyword>
<keyword evidence="3" id="KW-0732">Signal</keyword>
<dbReference type="NCBIfam" id="TIGR01300">
    <property type="entry name" value="CPA3_mnhG_phaG"/>
    <property type="match status" value="1"/>
</dbReference>
<dbReference type="PANTHER" id="PTHR34703">
    <property type="entry name" value="ANTIPORTER SUBUNIT MNHG2-RELATED"/>
    <property type="match status" value="1"/>
</dbReference>
<protein>
    <submittedName>
        <fullName evidence="4">Multisubunit sodium/proton antiporter, MrpG subunit</fullName>
    </submittedName>
</protein>
<evidence type="ECO:0000313" key="4">
    <source>
        <dbReference type="EMBL" id="SKC42693.1"/>
    </source>
</evidence>
<proteinExistence type="inferred from homology"/>
<reference evidence="4 5" key="1">
    <citation type="submission" date="2017-02" db="EMBL/GenBank/DDBJ databases">
        <authorList>
            <person name="Peterson S.W."/>
        </authorList>
    </citation>
    <scope>NUCLEOTIDE SEQUENCE [LARGE SCALE GENOMIC DNA]</scope>
    <source>
        <strain evidence="4 5">VKM Ac-2059</strain>
    </source>
</reference>
<feature type="chain" id="PRO_5038990570" evidence="3">
    <location>
        <begin position="17"/>
        <end position="147"/>
    </location>
</feature>
<keyword evidence="2" id="KW-0812">Transmembrane</keyword>
<sequence>MIGAALVSSAAAAATAATSTAPEITPRIPEFSGDPIRDTFTVLLVMVGAVMCFAAGVGLLRFPDVLSRLHAATKPQVLGLLAITADVAVSTPTVGNITLAIAIILFQSLTAPISAHMVARAAYRTHHVRHDLLIRDDLLNREDLQQP</sequence>